<dbReference type="InterPro" id="IPR029058">
    <property type="entry name" value="AB_hydrolase_fold"/>
</dbReference>
<comment type="caution">
    <text evidence="3">The sequence shown here is derived from an EMBL/GenBank/DDBJ whole genome shotgun (WGS) entry which is preliminary data.</text>
</comment>
<name>A0ABR4MNW7_9PEZI</name>
<dbReference type="GeneID" id="98116100"/>
<dbReference type="Pfam" id="PF02230">
    <property type="entry name" value="Abhydrolase_2"/>
    <property type="match status" value="1"/>
</dbReference>
<dbReference type="InterPro" id="IPR003140">
    <property type="entry name" value="PLipase/COase/thioEstase"/>
</dbReference>
<dbReference type="EMBL" id="JABSNW010000002">
    <property type="protein sequence ID" value="KAL2889925.1"/>
    <property type="molecule type" value="Genomic_DNA"/>
</dbReference>
<reference evidence="3 4" key="1">
    <citation type="submission" date="2020-05" db="EMBL/GenBank/DDBJ databases">
        <title>Ceratocystis lukuohia genome.</title>
        <authorList>
            <person name="Harrington T.C."/>
            <person name="Kim K."/>
            <person name="Mayers C.G."/>
        </authorList>
    </citation>
    <scope>NUCLEOTIDE SEQUENCE [LARGE SCALE GENOMIC DNA]</scope>
    <source>
        <strain evidence="3 4">C4212</strain>
    </source>
</reference>
<organism evidence="3 4">
    <name type="scientific">Ceratocystis lukuohia</name>
    <dbReference type="NCBI Taxonomy" id="2019550"/>
    <lineage>
        <taxon>Eukaryota</taxon>
        <taxon>Fungi</taxon>
        <taxon>Dikarya</taxon>
        <taxon>Ascomycota</taxon>
        <taxon>Pezizomycotina</taxon>
        <taxon>Sordariomycetes</taxon>
        <taxon>Hypocreomycetidae</taxon>
        <taxon>Microascales</taxon>
        <taxon>Ceratocystidaceae</taxon>
        <taxon>Ceratocystis</taxon>
    </lineage>
</organism>
<dbReference type="PANTHER" id="PTHR10655">
    <property type="entry name" value="LYSOPHOSPHOLIPASE-RELATED"/>
    <property type="match status" value="1"/>
</dbReference>
<protein>
    <submittedName>
        <fullName evidence="3">Acyl-protein thioesterase 1</fullName>
    </submittedName>
</protein>
<sequence length="283" mass="31386">MEQAIPETTATKSFGPVHVVHPRAKHTHTIVLIHGRGSTAEEFAEELSKSTLSSGKALQEAFPGWKWVFPSSKEPWSTTFQEFMPAWFDAQSLADPTMRQDLQIEGIRDSVSHVNELIEKELQLLGGKAENMVLGGISQGGAIALWTLLCRCKTNRKRLGAFVGASTWLPFAGNIRNLLSQRTGPQSGSSVFDLFVKDMMEPAQHGPARKISKECLETPVFMGHGADDAYVDIELGREAKEILSEAGFSVSWKEYTGAEEEGHWLKVPEEIDDIEEFLTRIDT</sequence>
<dbReference type="PANTHER" id="PTHR10655:SF63">
    <property type="entry name" value="PHOSPHOLIPASE_CARBOXYLESTERASE_THIOESTERASE DOMAIN-CONTAINING PROTEIN"/>
    <property type="match status" value="1"/>
</dbReference>
<dbReference type="SUPFAM" id="SSF53474">
    <property type="entry name" value="alpha/beta-Hydrolases"/>
    <property type="match status" value="1"/>
</dbReference>
<dbReference type="Proteomes" id="UP001610728">
    <property type="component" value="Unassembled WGS sequence"/>
</dbReference>
<keyword evidence="4" id="KW-1185">Reference proteome</keyword>
<accession>A0ABR4MNW7</accession>
<gene>
    <name evidence="3" type="ORF">HOO65_020467</name>
</gene>
<dbReference type="Gene3D" id="3.40.50.1820">
    <property type="entry name" value="alpha/beta hydrolase"/>
    <property type="match status" value="1"/>
</dbReference>
<comment type="similarity">
    <text evidence="1">Belongs to the AB hydrolase superfamily. AB hydrolase 2 family.</text>
</comment>
<proteinExistence type="inferred from homology"/>
<evidence type="ECO:0000259" key="2">
    <source>
        <dbReference type="Pfam" id="PF02230"/>
    </source>
</evidence>
<dbReference type="RefSeq" id="XP_070861105.1">
    <property type="nucleotide sequence ID" value="XM_071000074.1"/>
</dbReference>
<dbReference type="InterPro" id="IPR050565">
    <property type="entry name" value="LYPA1-2/EST-like"/>
</dbReference>
<evidence type="ECO:0000256" key="1">
    <source>
        <dbReference type="ARBA" id="ARBA00006499"/>
    </source>
</evidence>
<evidence type="ECO:0000313" key="4">
    <source>
        <dbReference type="Proteomes" id="UP001610728"/>
    </source>
</evidence>
<feature type="domain" description="Phospholipase/carboxylesterase/thioesterase" evidence="2">
    <location>
        <begin position="18"/>
        <end position="178"/>
    </location>
</feature>
<evidence type="ECO:0000313" key="3">
    <source>
        <dbReference type="EMBL" id="KAL2889925.1"/>
    </source>
</evidence>